<dbReference type="EMBL" id="JAODUO010000053">
    <property type="protein sequence ID" value="KAK2191364.1"/>
    <property type="molecule type" value="Genomic_DNA"/>
</dbReference>
<sequence>MDVKGCLCVLILIVASVCPPTVTAKNVQSISQQADDSATMAQLAEKLRQDIDREIRDIRNIERQVLHNLNLVQTKKRQLEIKRNQPIPCLVSLVACY</sequence>
<protein>
    <submittedName>
        <fullName evidence="2">Uncharacterized protein</fullName>
    </submittedName>
</protein>
<keyword evidence="1" id="KW-0732">Signal</keyword>
<dbReference type="Proteomes" id="UP001209878">
    <property type="component" value="Unassembled WGS sequence"/>
</dbReference>
<dbReference type="AlphaFoldDB" id="A0AAD9UJ31"/>
<name>A0AAD9UJ31_RIDPI</name>
<feature type="chain" id="PRO_5042082621" evidence="1">
    <location>
        <begin position="25"/>
        <end position="97"/>
    </location>
</feature>
<evidence type="ECO:0000313" key="3">
    <source>
        <dbReference type="Proteomes" id="UP001209878"/>
    </source>
</evidence>
<reference evidence="2" key="1">
    <citation type="journal article" date="2023" name="Mol. Biol. Evol.">
        <title>Third-Generation Sequencing Reveals the Adaptive Role of the Epigenome in Three Deep-Sea Polychaetes.</title>
        <authorList>
            <person name="Perez M."/>
            <person name="Aroh O."/>
            <person name="Sun Y."/>
            <person name="Lan Y."/>
            <person name="Juniper S.K."/>
            <person name="Young C.R."/>
            <person name="Angers B."/>
            <person name="Qian P.Y."/>
        </authorList>
    </citation>
    <scope>NUCLEOTIDE SEQUENCE</scope>
    <source>
        <strain evidence="2">R07B-5</strain>
    </source>
</reference>
<keyword evidence="3" id="KW-1185">Reference proteome</keyword>
<feature type="signal peptide" evidence="1">
    <location>
        <begin position="1"/>
        <end position="24"/>
    </location>
</feature>
<comment type="caution">
    <text evidence="2">The sequence shown here is derived from an EMBL/GenBank/DDBJ whole genome shotgun (WGS) entry which is preliminary data.</text>
</comment>
<accession>A0AAD9UJ31</accession>
<evidence type="ECO:0000256" key="1">
    <source>
        <dbReference type="SAM" id="SignalP"/>
    </source>
</evidence>
<proteinExistence type="predicted"/>
<gene>
    <name evidence="2" type="ORF">NP493_53g04027</name>
</gene>
<organism evidence="2 3">
    <name type="scientific">Ridgeia piscesae</name>
    <name type="common">Tubeworm</name>
    <dbReference type="NCBI Taxonomy" id="27915"/>
    <lineage>
        <taxon>Eukaryota</taxon>
        <taxon>Metazoa</taxon>
        <taxon>Spiralia</taxon>
        <taxon>Lophotrochozoa</taxon>
        <taxon>Annelida</taxon>
        <taxon>Polychaeta</taxon>
        <taxon>Sedentaria</taxon>
        <taxon>Canalipalpata</taxon>
        <taxon>Sabellida</taxon>
        <taxon>Siboglinidae</taxon>
        <taxon>Ridgeia</taxon>
    </lineage>
</organism>
<evidence type="ECO:0000313" key="2">
    <source>
        <dbReference type="EMBL" id="KAK2191364.1"/>
    </source>
</evidence>